<comment type="caution">
    <text evidence="8">The sequence shown here is derived from an EMBL/GenBank/DDBJ whole genome shotgun (WGS) entry which is preliminary data.</text>
</comment>
<gene>
    <name evidence="8" type="ORF">QYE76_009398</name>
</gene>
<dbReference type="InterPro" id="IPR036879">
    <property type="entry name" value="TF_MADSbox_sf"/>
</dbReference>
<dbReference type="Pfam" id="PF00319">
    <property type="entry name" value="SRF-TF"/>
    <property type="match status" value="1"/>
</dbReference>
<dbReference type="SUPFAM" id="SSF55455">
    <property type="entry name" value="SRF-like"/>
    <property type="match status" value="1"/>
</dbReference>
<keyword evidence="4" id="KW-0804">Transcription</keyword>
<feature type="domain" description="MADS-box" evidence="7">
    <location>
        <begin position="1"/>
        <end position="37"/>
    </location>
</feature>
<evidence type="ECO:0000259" key="7">
    <source>
        <dbReference type="PROSITE" id="PS50066"/>
    </source>
</evidence>
<reference evidence="8" key="1">
    <citation type="submission" date="2023-07" db="EMBL/GenBank/DDBJ databases">
        <title>A chromosome-level genome assembly of Lolium multiflorum.</title>
        <authorList>
            <person name="Chen Y."/>
            <person name="Copetti D."/>
            <person name="Kolliker R."/>
            <person name="Studer B."/>
        </authorList>
    </citation>
    <scope>NUCLEOTIDE SEQUENCE</scope>
    <source>
        <strain evidence="8">02402/16</strain>
        <tissue evidence="8">Leaf</tissue>
    </source>
</reference>
<dbReference type="GO" id="GO:0003677">
    <property type="term" value="F:DNA binding"/>
    <property type="evidence" value="ECO:0007669"/>
    <property type="project" value="UniProtKB-KW"/>
</dbReference>
<evidence type="ECO:0000313" key="8">
    <source>
        <dbReference type="EMBL" id="KAK1692701.1"/>
    </source>
</evidence>
<evidence type="ECO:0000256" key="3">
    <source>
        <dbReference type="ARBA" id="ARBA00023125"/>
    </source>
</evidence>
<keyword evidence="2" id="KW-0805">Transcription regulation</keyword>
<evidence type="ECO:0000256" key="5">
    <source>
        <dbReference type="ARBA" id="ARBA00023242"/>
    </source>
</evidence>
<evidence type="ECO:0000256" key="4">
    <source>
        <dbReference type="ARBA" id="ARBA00023163"/>
    </source>
</evidence>
<feature type="region of interest" description="Disordered" evidence="6">
    <location>
        <begin position="163"/>
        <end position="213"/>
    </location>
</feature>
<dbReference type="AlphaFoldDB" id="A0AAD8X177"/>
<evidence type="ECO:0000313" key="9">
    <source>
        <dbReference type="Proteomes" id="UP001231189"/>
    </source>
</evidence>
<dbReference type="Proteomes" id="UP001231189">
    <property type="component" value="Unassembled WGS sequence"/>
</dbReference>
<feature type="compositionally biased region" description="Pro residues" evidence="6">
    <location>
        <begin position="176"/>
        <end position="189"/>
    </location>
</feature>
<sequence>MDRVERRRTLEKRLPNLLKKTREFAVLCDVPTSLLMYLPGKDQPVVWPSQEAVLAVVRRYKEERDLQRFRNNLDGPEFIRKMIDKVKVELSTVQRQIRDKEMNLLIDDFFAGRLMSFDDLSPEVLAALESTVDNKLRAVTARQQELLGGAVLPPLPTQLVQPPPLVMAPRSSSDLPPLPTQLVQPPPLVMAPRSSSDLPPLPPSLDASDVRGLPTTEELQAFFMNNGQLP</sequence>
<evidence type="ECO:0000256" key="6">
    <source>
        <dbReference type="SAM" id="MobiDB-lite"/>
    </source>
</evidence>
<keyword evidence="3" id="KW-0238">DNA-binding</keyword>
<dbReference type="Gene3D" id="3.40.1810.10">
    <property type="entry name" value="Transcription factor, MADS-box"/>
    <property type="match status" value="1"/>
</dbReference>
<protein>
    <recommendedName>
        <fullName evidence="7">MADS-box domain-containing protein</fullName>
    </recommendedName>
</protein>
<organism evidence="8 9">
    <name type="scientific">Lolium multiflorum</name>
    <name type="common">Italian ryegrass</name>
    <name type="synonym">Lolium perenne subsp. multiflorum</name>
    <dbReference type="NCBI Taxonomy" id="4521"/>
    <lineage>
        <taxon>Eukaryota</taxon>
        <taxon>Viridiplantae</taxon>
        <taxon>Streptophyta</taxon>
        <taxon>Embryophyta</taxon>
        <taxon>Tracheophyta</taxon>
        <taxon>Spermatophyta</taxon>
        <taxon>Magnoliopsida</taxon>
        <taxon>Liliopsida</taxon>
        <taxon>Poales</taxon>
        <taxon>Poaceae</taxon>
        <taxon>BOP clade</taxon>
        <taxon>Pooideae</taxon>
        <taxon>Poodae</taxon>
        <taxon>Poeae</taxon>
        <taxon>Poeae Chloroplast Group 2 (Poeae type)</taxon>
        <taxon>Loliodinae</taxon>
        <taxon>Loliinae</taxon>
        <taxon>Lolium</taxon>
    </lineage>
</organism>
<dbReference type="PROSITE" id="PS50066">
    <property type="entry name" value="MADS_BOX_2"/>
    <property type="match status" value="1"/>
</dbReference>
<evidence type="ECO:0000256" key="2">
    <source>
        <dbReference type="ARBA" id="ARBA00023015"/>
    </source>
</evidence>
<comment type="subcellular location">
    <subcellularLocation>
        <location evidence="1">Nucleus</location>
    </subcellularLocation>
</comment>
<keyword evidence="9" id="KW-1185">Reference proteome</keyword>
<dbReference type="GO" id="GO:0005634">
    <property type="term" value="C:nucleus"/>
    <property type="evidence" value="ECO:0007669"/>
    <property type="project" value="UniProtKB-SubCell"/>
</dbReference>
<keyword evidence="5" id="KW-0539">Nucleus</keyword>
<accession>A0AAD8X177</accession>
<evidence type="ECO:0000256" key="1">
    <source>
        <dbReference type="ARBA" id="ARBA00004123"/>
    </source>
</evidence>
<dbReference type="GO" id="GO:0046983">
    <property type="term" value="F:protein dimerization activity"/>
    <property type="evidence" value="ECO:0007669"/>
    <property type="project" value="InterPro"/>
</dbReference>
<dbReference type="InterPro" id="IPR002100">
    <property type="entry name" value="TF_MADSbox"/>
</dbReference>
<proteinExistence type="predicted"/>
<dbReference type="EMBL" id="JAUUTY010000001">
    <property type="protein sequence ID" value="KAK1692701.1"/>
    <property type="molecule type" value="Genomic_DNA"/>
</dbReference>
<name>A0AAD8X177_LOLMU</name>